<evidence type="ECO:0000256" key="5">
    <source>
        <dbReference type="ARBA" id="ARBA00023136"/>
    </source>
</evidence>
<evidence type="ECO:0000256" key="2">
    <source>
        <dbReference type="ARBA" id="ARBA00011030"/>
    </source>
</evidence>
<dbReference type="PANTHER" id="PTHR31258">
    <property type="entry name" value="KERATINOCYTE-ASSOCIATED PROTEIN 3"/>
    <property type="match status" value="1"/>
</dbReference>
<dbReference type="OMA" id="YVAGPHD"/>
<feature type="transmembrane region" description="Helical" evidence="6">
    <location>
        <begin position="20"/>
        <end position="40"/>
    </location>
</feature>
<proteinExistence type="inferred from homology"/>
<dbReference type="HOGENOM" id="CLU_089663_0_0_1"/>
<keyword evidence="4 6" id="KW-1133">Transmembrane helix</keyword>
<evidence type="ECO:0000256" key="6">
    <source>
        <dbReference type="SAM" id="Phobius"/>
    </source>
</evidence>
<organism evidence="7 8">
    <name type="scientific">Latimeria chalumnae</name>
    <name type="common">Coelacanth</name>
    <dbReference type="NCBI Taxonomy" id="7897"/>
    <lineage>
        <taxon>Eukaryota</taxon>
        <taxon>Metazoa</taxon>
        <taxon>Chordata</taxon>
        <taxon>Craniata</taxon>
        <taxon>Vertebrata</taxon>
        <taxon>Euteleostomi</taxon>
        <taxon>Coelacanthiformes</taxon>
        <taxon>Coelacanthidae</taxon>
        <taxon>Latimeria</taxon>
    </lineage>
</organism>
<dbReference type="PANTHER" id="PTHR31258:SF2">
    <property type="entry name" value="TRANSMEMBRANE PROTEIN 54"/>
    <property type="match status" value="1"/>
</dbReference>
<dbReference type="GeneTree" id="ENSGT00390000004700"/>
<evidence type="ECO:0000256" key="3">
    <source>
        <dbReference type="ARBA" id="ARBA00022692"/>
    </source>
</evidence>
<evidence type="ECO:0000256" key="1">
    <source>
        <dbReference type="ARBA" id="ARBA00004141"/>
    </source>
</evidence>
<keyword evidence="8" id="KW-1185">Reference proteome</keyword>
<evidence type="ECO:0000313" key="8">
    <source>
        <dbReference type="Proteomes" id="UP000008672"/>
    </source>
</evidence>
<reference evidence="7" key="3">
    <citation type="submission" date="2025-09" db="UniProtKB">
        <authorList>
            <consortium name="Ensembl"/>
        </authorList>
    </citation>
    <scope>IDENTIFICATION</scope>
</reference>
<dbReference type="AlphaFoldDB" id="H3B4K6"/>
<comment type="similarity">
    <text evidence="2">Belongs to the TMEM54 family.</text>
</comment>
<protein>
    <submittedName>
        <fullName evidence="7">Transmembrane protein 54</fullName>
    </submittedName>
</protein>
<dbReference type="EMBL" id="AFYH01066661">
    <property type="status" value="NOT_ANNOTATED_CDS"/>
    <property type="molecule type" value="Genomic_DNA"/>
</dbReference>
<sequence length="202" mass="21979">VSESLDGGWESSKLFMKTGLALIVVGHINFILGAIVHGSILRHLSQPKHGVATEYFSSNILAAASGILSICCGISAIVLSRNLNRKSLRWTLLVMSVASTLLSTACVLSLIAVIIMTVSNKGHTLLAACNFTTAEVRFAHKCPFDPTRIYDTALTLWIPSAFLAVVESVFTVRCFLFSVSLLNLQVLKKKHPRKRVSLARVQ</sequence>
<feature type="transmembrane region" description="Helical" evidence="6">
    <location>
        <begin position="156"/>
        <end position="184"/>
    </location>
</feature>
<dbReference type="GO" id="GO:0016020">
    <property type="term" value="C:membrane"/>
    <property type="evidence" value="ECO:0007669"/>
    <property type="project" value="UniProtKB-SubCell"/>
</dbReference>
<dbReference type="Ensembl" id="ENSLACT00000016946.1">
    <property type="protein sequence ID" value="ENSLACP00000016827.1"/>
    <property type="gene ID" value="ENSLACG00000014821.1"/>
</dbReference>
<gene>
    <name evidence="7" type="primary">TMEM54</name>
</gene>
<reference evidence="8" key="1">
    <citation type="submission" date="2011-08" db="EMBL/GenBank/DDBJ databases">
        <title>The draft genome of Latimeria chalumnae.</title>
        <authorList>
            <person name="Di Palma F."/>
            <person name="Alfoldi J."/>
            <person name="Johnson J."/>
            <person name="Berlin A."/>
            <person name="Gnerre S."/>
            <person name="Jaffe D."/>
            <person name="MacCallum I."/>
            <person name="Young S."/>
            <person name="Walker B.J."/>
            <person name="Lander E."/>
            <person name="Lindblad-Toh K."/>
        </authorList>
    </citation>
    <scope>NUCLEOTIDE SEQUENCE [LARGE SCALE GENOMIC DNA]</scope>
    <source>
        <strain evidence="8">Wild caught</strain>
    </source>
</reference>
<feature type="transmembrane region" description="Helical" evidence="6">
    <location>
        <begin position="60"/>
        <end position="80"/>
    </location>
</feature>
<dbReference type="Proteomes" id="UP000008672">
    <property type="component" value="Unassembled WGS sequence"/>
</dbReference>
<evidence type="ECO:0000256" key="4">
    <source>
        <dbReference type="ARBA" id="ARBA00022989"/>
    </source>
</evidence>
<dbReference type="Bgee" id="ENSLACG00000014821">
    <property type="expression patterns" value="Expressed in pectoral fin and 3 other cell types or tissues"/>
</dbReference>
<dbReference type="InterPro" id="IPR020977">
    <property type="entry name" value="Beta-casein-like"/>
</dbReference>
<dbReference type="InParanoid" id="H3B4K6"/>
<dbReference type="STRING" id="7897.ENSLACP00000016827"/>
<keyword evidence="3 6" id="KW-0812">Transmembrane</keyword>
<dbReference type="Pfam" id="PF12304">
    <property type="entry name" value="BCLP"/>
    <property type="match status" value="1"/>
</dbReference>
<evidence type="ECO:0000313" key="7">
    <source>
        <dbReference type="Ensembl" id="ENSLACP00000016827.1"/>
    </source>
</evidence>
<accession>H3B4K6</accession>
<keyword evidence="5 6" id="KW-0472">Membrane</keyword>
<dbReference type="eggNOG" id="ENOG502S0UN">
    <property type="taxonomic scope" value="Eukaryota"/>
</dbReference>
<comment type="subcellular location">
    <subcellularLocation>
        <location evidence="1">Membrane</location>
        <topology evidence="1">Multi-pass membrane protein</topology>
    </subcellularLocation>
</comment>
<reference evidence="7" key="2">
    <citation type="submission" date="2025-08" db="UniProtKB">
        <authorList>
            <consortium name="Ensembl"/>
        </authorList>
    </citation>
    <scope>IDENTIFICATION</scope>
</reference>
<name>H3B4K6_LATCH</name>
<dbReference type="FunCoup" id="H3B4K6">
    <property type="interactions" value="4"/>
</dbReference>
<feature type="transmembrane region" description="Helical" evidence="6">
    <location>
        <begin position="92"/>
        <end position="116"/>
    </location>
</feature>